<dbReference type="Pfam" id="PF13782">
    <property type="entry name" value="SpoVAB"/>
    <property type="match status" value="1"/>
</dbReference>
<name>A0A0J6CYA8_9BACL</name>
<evidence type="ECO:0000313" key="2">
    <source>
        <dbReference type="EMBL" id="KMM38088.1"/>
    </source>
</evidence>
<sequence length="143" mass="15364">MNAQFIFVMLVGFAEGIAVGAGFVAFLSVLGIIPRLTQLSKTVHLIRYYEWGIIIGAVVSSWLSLRNPVLSLPKITVIPIGLGAGVFIGMLAAALTEVLNVLPILTKRIGFIDKILILLMAIVLGKVFGSLFHWTIFVDGGAK</sequence>
<protein>
    <submittedName>
        <fullName evidence="2">Stage V sporulation protein AB</fullName>
    </submittedName>
</protein>
<organism evidence="2 3">
    <name type="scientific">Guptibacillus hwajinpoensis</name>
    <dbReference type="NCBI Taxonomy" id="208199"/>
    <lineage>
        <taxon>Bacteria</taxon>
        <taxon>Bacillati</taxon>
        <taxon>Bacillota</taxon>
        <taxon>Bacilli</taxon>
        <taxon>Bacillales</taxon>
        <taxon>Guptibacillaceae</taxon>
        <taxon>Guptibacillus</taxon>
    </lineage>
</organism>
<gene>
    <name evidence="2" type="ORF">AB986_01825</name>
</gene>
<feature type="transmembrane region" description="Helical" evidence="1">
    <location>
        <begin position="6"/>
        <end position="33"/>
    </location>
</feature>
<keyword evidence="3" id="KW-1185">Reference proteome</keyword>
<reference evidence="2" key="1">
    <citation type="submission" date="2015-06" db="EMBL/GenBank/DDBJ databases">
        <authorList>
            <person name="Liu B."/>
            <person name="Wang J."/>
            <person name="Zhu Y."/>
            <person name="Liu G."/>
            <person name="Chen Q."/>
            <person name="Zheng C."/>
            <person name="Che J."/>
            <person name="Ge C."/>
            <person name="Shi H."/>
            <person name="Pan Z."/>
            <person name="Liu X."/>
        </authorList>
    </citation>
    <scope>NUCLEOTIDE SEQUENCE [LARGE SCALE GENOMIC DNA]</scope>
    <source>
        <strain evidence="2">DSM 16346</strain>
    </source>
</reference>
<feature type="transmembrane region" description="Helical" evidence="1">
    <location>
        <begin position="77"/>
        <end position="103"/>
    </location>
</feature>
<proteinExistence type="predicted"/>
<keyword evidence="1" id="KW-0472">Membrane</keyword>
<comment type="caution">
    <text evidence="2">The sequence shown here is derived from an EMBL/GenBank/DDBJ whole genome shotgun (WGS) entry which is preliminary data.</text>
</comment>
<feature type="transmembrane region" description="Helical" evidence="1">
    <location>
        <begin position="115"/>
        <end position="137"/>
    </location>
</feature>
<dbReference type="STRING" id="157733.AB986_01825"/>
<evidence type="ECO:0000313" key="3">
    <source>
        <dbReference type="Proteomes" id="UP000035996"/>
    </source>
</evidence>
<dbReference type="RefSeq" id="WP_048309171.1">
    <property type="nucleotide sequence ID" value="NZ_CP119526.1"/>
</dbReference>
<accession>A0A0J6CYA8</accession>
<keyword evidence="1" id="KW-1133">Transmembrane helix</keyword>
<dbReference type="OrthoDB" id="9790504at2"/>
<evidence type="ECO:0000256" key="1">
    <source>
        <dbReference type="SAM" id="Phobius"/>
    </source>
</evidence>
<dbReference type="PATRIC" id="fig|157733.3.peg.2577"/>
<dbReference type="EMBL" id="LELK01000001">
    <property type="protein sequence ID" value="KMM38088.1"/>
    <property type="molecule type" value="Genomic_DNA"/>
</dbReference>
<dbReference type="InterPro" id="IPR020144">
    <property type="entry name" value="SpoVAB"/>
</dbReference>
<dbReference type="AlphaFoldDB" id="A0A0J6CYA8"/>
<keyword evidence="1" id="KW-0812">Transmembrane</keyword>
<feature type="transmembrane region" description="Helical" evidence="1">
    <location>
        <begin position="45"/>
        <end position="65"/>
    </location>
</feature>
<dbReference type="Proteomes" id="UP000035996">
    <property type="component" value="Unassembled WGS sequence"/>
</dbReference>